<evidence type="ECO:0000313" key="11">
    <source>
        <dbReference type="Proteomes" id="UP001500665"/>
    </source>
</evidence>
<dbReference type="Pfam" id="PF00441">
    <property type="entry name" value="Acyl-CoA_dh_1"/>
    <property type="match status" value="1"/>
</dbReference>
<comment type="cofactor">
    <cofactor evidence="1 6">
        <name>FAD</name>
        <dbReference type="ChEBI" id="CHEBI:57692"/>
    </cofactor>
</comment>
<evidence type="ECO:0000256" key="5">
    <source>
        <dbReference type="ARBA" id="ARBA00023002"/>
    </source>
</evidence>
<comment type="similarity">
    <text evidence="2 6">Belongs to the acyl-CoA dehydrogenase family.</text>
</comment>
<proteinExistence type="inferred from homology"/>
<accession>A0ABN1Q3E6</accession>
<evidence type="ECO:0000256" key="4">
    <source>
        <dbReference type="ARBA" id="ARBA00022827"/>
    </source>
</evidence>
<evidence type="ECO:0000313" key="10">
    <source>
        <dbReference type="EMBL" id="GAA0936918.1"/>
    </source>
</evidence>
<dbReference type="InterPro" id="IPR013786">
    <property type="entry name" value="AcylCoA_DH/ox_N"/>
</dbReference>
<dbReference type="InterPro" id="IPR009075">
    <property type="entry name" value="AcylCo_DH/oxidase_C"/>
</dbReference>
<dbReference type="Pfam" id="PF02770">
    <property type="entry name" value="Acyl-CoA_dh_M"/>
    <property type="match status" value="1"/>
</dbReference>
<dbReference type="InterPro" id="IPR037069">
    <property type="entry name" value="AcylCoA_DH/ox_N_sf"/>
</dbReference>
<feature type="domain" description="Acyl-CoA dehydrogenase/oxidase N-terminal" evidence="9">
    <location>
        <begin position="31"/>
        <end position="144"/>
    </location>
</feature>
<comment type="caution">
    <text evidence="10">The sequence shown here is derived from an EMBL/GenBank/DDBJ whole genome shotgun (WGS) entry which is preliminary data.</text>
</comment>
<evidence type="ECO:0000256" key="6">
    <source>
        <dbReference type="RuleBase" id="RU362125"/>
    </source>
</evidence>
<organism evidence="10 11">
    <name type="scientific">Actinocorallia libanotica</name>
    <dbReference type="NCBI Taxonomy" id="46162"/>
    <lineage>
        <taxon>Bacteria</taxon>
        <taxon>Bacillati</taxon>
        <taxon>Actinomycetota</taxon>
        <taxon>Actinomycetes</taxon>
        <taxon>Streptosporangiales</taxon>
        <taxon>Thermomonosporaceae</taxon>
        <taxon>Actinocorallia</taxon>
    </lineage>
</organism>
<feature type="domain" description="Acyl-CoA dehydrogenase/oxidase C-terminal" evidence="7">
    <location>
        <begin position="257"/>
        <end position="408"/>
    </location>
</feature>
<dbReference type="InterPro" id="IPR006091">
    <property type="entry name" value="Acyl-CoA_Oxase/DH_mid-dom"/>
</dbReference>
<dbReference type="EMBL" id="BAAAHH010000001">
    <property type="protein sequence ID" value="GAA0936918.1"/>
    <property type="molecule type" value="Genomic_DNA"/>
</dbReference>
<dbReference type="Pfam" id="PF02771">
    <property type="entry name" value="Acyl-CoA_dh_N"/>
    <property type="match status" value="1"/>
</dbReference>
<keyword evidence="4 6" id="KW-0274">FAD</keyword>
<dbReference type="PROSITE" id="PS00072">
    <property type="entry name" value="ACYL_COA_DH_1"/>
    <property type="match status" value="1"/>
</dbReference>
<gene>
    <name evidence="10" type="ORF">GCM10009550_03130</name>
</gene>
<evidence type="ECO:0000259" key="8">
    <source>
        <dbReference type="Pfam" id="PF02770"/>
    </source>
</evidence>
<feature type="domain" description="Acyl-CoA oxidase/dehydrogenase middle" evidence="8">
    <location>
        <begin position="149"/>
        <end position="245"/>
    </location>
</feature>
<dbReference type="InterPro" id="IPR052161">
    <property type="entry name" value="Mycobact_Acyl-CoA_DH"/>
</dbReference>
<evidence type="ECO:0000259" key="9">
    <source>
        <dbReference type="Pfam" id="PF02771"/>
    </source>
</evidence>
<dbReference type="Gene3D" id="1.20.140.10">
    <property type="entry name" value="Butyryl-CoA Dehydrogenase, subunit A, domain 3"/>
    <property type="match status" value="1"/>
</dbReference>
<dbReference type="PANTHER" id="PTHR43292:SF3">
    <property type="entry name" value="ACYL-COA DEHYDROGENASE FADE29"/>
    <property type="match status" value="1"/>
</dbReference>
<dbReference type="Gene3D" id="1.10.540.10">
    <property type="entry name" value="Acyl-CoA dehydrogenase/oxidase, N-terminal domain"/>
    <property type="match status" value="1"/>
</dbReference>
<dbReference type="InterPro" id="IPR036250">
    <property type="entry name" value="AcylCo_DH-like_C"/>
</dbReference>
<evidence type="ECO:0000256" key="3">
    <source>
        <dbReference type="ARBA" id="ARBA00022630"/>
    </source>
</evidence>
<name>A0ABN1Q3E6_9ACTN</name>
<keyword evidence="5 6" id="KW-0560">Oxidoreductase</keyword>
<reference evidence="10 11" key="1">
    <citation type="journal article" date="2019" name="Int. J. Syst. Evol. Microbiol.">
        <title>The Global Catalogue of Microorganisms (GCM) 10K type strain sequencing project: providing services to taxonomists for standard genome sequencing and annotation.</title>
        <authorList>
            <consortium name="The Broad Institute Genomics Platform"/>
            <consortium name="The Broad Institute Genome Sequencing Center for Infectious Disease"/>
            <person name="Wu L."/>
            <person name="Ma J."/>
        </authorList>
    </citation>
    <scope>NUCLEOTIDE SEQUENCE [LARGE SCALE GENOMIC DNA]</scope>
    <source>
        <strain evidence="10 11">JCM 10696</strain>
    </source>
</reference>
<evidence type="ECO:0000256" key="1">
    <source>
        <dbReference type="ARBA" id="ARBA00001974"/>
    </source>
</evidence>
<dbReference type="SUPFAM" id="SSF47203">
    <property type="entry name" value="Acyl-CoA dehydrogenase C-terminal domain-like"/>
    <property type="match status" value="1"/>
</dbReference>
<dbReference type="Gene3D" id="2.40.110.10">
    <property type="entry name" value="Butyryl-CoA Dehydrogenase, subunit A, domain 2"/>
    <property type="match status" value="1"/>
</dbReference>
<dbReference type="SUPFAM" id="SSF56645">
    <property type="entry name" value="Acyl-CoA dehydrogenase NM domain-like"/>
    <property type="match status" value="1"/>
</dbReference>
<evidence type="ECO:0000259" key="7">
    <source>
        <dbReference type="Pfam" id="PF00441"/>
    </source>
</evidence>
<protein>
    <submittedName>
        <fullName evidence="10">Acyl-CoA dehydrogenase family protein</fullName>
    </submittedName>
</protein>
<dbReference type="InterPro" id="IPR006089">
    <property type="entry name" value="Acyl-CoA_DH_CS"/>
</dbReference>
<dbReference type="InterPro" id="IPR009100">
    <property type="entry name" value="AcylCoA_DH/oxidase_NM_dom_sf"/>
</dbReference>
<keyword evidence="3 6" id="KW-0285">Flavoprotein</keyword>
<dbReference type="InterPro" id="IPR046373">
    <property type="entry name" value="Acyl-CoA_Oxase/DH_mid-dom_sf"/>
</dbReference>
<dbReference type="Proteomes" id="UP001500665">
    <property type="component" value="Unassembled WGS sequence"/>
</dbReference>
<sequence length="413" mass="45399">MAKPVDEGGPDELGARHRPRSAVRLTFDPAVEAFRAEFAAFLDAHLPEGAEELERPRSTAHIPEWARRWQRLLFDEGWLLPGNPPEFGGRDASLLQQYVHLEELARRRIYHSFNPQGLGIIAASLLSFGTEEQKHRWAVPVLRAEKTAALGMSEPGAGSDLASLRTRAEPRGDRFVVNGQKVWTSGAHDADFILTFVRTDPDAPKHKGISVLIVPTDLPGVTRRPFGSLIGRGDLDFNEVFFENVEVPAENLVGELNQGWTVANGSLGHERTLLWLSFAERLEDLTQDFRPSTVLARDRYATLVMDLHALRLMGSTALARAARGEQDVAALSVLKLFGSEAVQNATEQALDAAGPAALAHPARTAPFNPMTLEDFYAGWFERYARSFSGTIAGGASDIQRTIIAERVLGLPRS</sequence>
<dbReference type="PANTHER" id="PTHR43292">
    <property type="entry name" value="ACYL-COA DEHYDROGENASE"/>
    <property type="match status" value="1"/>
</dbReference>
<evidence type="ECO:0000256" key="2">
    <source>
        <dbReference type="ARBA" id="ARBA00009347"/>
    </source>
</evidence>
<keyword evidence="11" id="KW-1185">Reference proteome</keyword>